<gene>
    <name evidence="1" type="ORF">L3Q82_002071</name>
</gene>
<dbReference type="EMBL" id="CM041545">
    <property type="protein sequence ID" value="KAI3361719.1"/>
    <property type="molecule type" value="Genomic_DNA"/>
</dbReference>
<evidence type="ECO:0000313" key="2">
    <source>
        <dbReference type="Proteomes" id="UP000831701"/>
    </source>
</evidence>
<keyword evidence="2" id="KW-1185">Reference proteome</keyword>
<reference evidence="1" key="1">
    <citation type="submission" date="2022-04" db="EMBL/GenBank/DDBJ databases">
        <title>Jade perch genome.</title>
        <authorList>
            <person name="Chao B."/>
        </authorList>
    </citation>
    <scope>NUCLEOTIDE SEQUENCE</scope>
    <source>
        <strain evidence="1">CB-2022</strain>
    </source>
</reference>
<sequence length="257" mass="29927">MKKTRLHAAPADHCYAGPEDVACDFCTGRKVKAFKSCLRCLVSYCEKHLQPHYDVAALQKHKLVDPSKKLQESICSRHDEVMKMFCQTDQQCICYLCSMDKHKDHVVVSVAAEREKKQRELELRRQTIQEKIQDRKKDVMELQLEVEAFSGSADKAVEDSEKIFTELICLIQKRRSDMKQQQVRFQQETEVSRVRELQENLEQEIAELKREDAELKKLSDTEVHTQFLHNYPSLSGFSESLRTRPESRSFLCGALKM</sequence>
<organism evidence="1 2">
    <name type="scientific">Scortum barcoo</name>
    <name type="common">barcoo grunter</name>
    <dbReference type="NCBI Taxonomy" id="214431"/>
    <lineage>
        <taxon>Eukaryota</taxon>
        <taxon>Metazoa</taxon>
        <taxon>Chordata</taxon>
        <taxon>Craniata</taxon>
        <taxon>Vertebrata</taxon>
        <taxon>Euteleostomi</taxon>
        <taxon>Actinopterygii</taxon>
        <taxon>Neopterygii</taxon>
        <taxon>Teleostei</taxon>
        <taxon>Neoteleostei</taxon>
        <taxon>Acanthomorphata</taxon>
        <taxon>Eupercaria</taxon>
        <taxon>Centrarchiformes</taxon>
        <taxon>Terapontoidei</taxon>
        <taxon>Terapontidae</taxon>
        <taxon>Scortum</taxon>
    </lineage>
</organism>
<comment type="caution">
    <text evidence="1">The sequence shown here is derived from an EMBL/GenBank/DDBJ whole genome shotgun (WGS) entry which is preliminary data.</text>
</comment>
<dbReference type="Proteomes" id="UP000831701">
    <property type="component" value="Chromosome 15"/>
</dbReference>
<accession>A0ACB8W220</accession>
<protein>
    <submittedName>
        <fullName evidence="1">Uncharacterized protein</fullName>
    </submittedName>
</protein>
<evidence type="ECO:0000313" key="1">
    <source>
        <dbReference type="EMBL" id="KAI3361719.1"/>
    </source>
</evidence>
<proteinExistence type="predicted"/>
<name>A0ACB8W220_9TELE</name>